<dbReference type="GO" id="GO:0016747">
    <property type="term" value="F:acyltransferase activity, transferring groups other than amino-acyl groups"/>
    <property type="evidence" value="ECO:0007669"/>
    <property type="project" value="InterPro"/>
</dbReference>
<reference evidence="2 3" key="1">
    <citation type="submission" date="2019-12" db="EMBL/GenBank/DDBJ databases">
        <title>Whole genome shotgun sequence of Streptomyces tubercidicus NBRC 13090.</title>
        <authorList>
            <person name="Ichikawa N."/>
            <person name="Kimura A."/>
            <person name="Kitahashi Y."/>
            <person name="Komaki H."/>
            <person name="Tamura T."/>
        </authorList>
    </citation>
    <scope>NUCLEOTIDE SEQUENCE [LARGE SCALE GENOMIC DNA]</scope>
    <source>
        <strain evidence="2 3">NBRC 13090</strain>
    </source>
</reference>
<comment type="caution">
    <text evidence="2">The sequence shown here is derived from an EMBL/GenBank/DDBJ whole genome shotgun (WGS) entry which is preliminary data.</text>
</comment>
<accession>A0A640UWW1</accession>
<dbReference type="PANTHER" id="PTHR39173:SF1">
    <property type="entry name" value="ACETYLTRANSFERASE"/>
    <property type="match status" value="1"/>
</dbReference>
<feature type="domain" description="N-acetyltransferase" evidence="1">
    <location>
        <begin position="38"/>
        <end position="160"/>
    </location>
</feature>
<dbReference type="Gene3D" id="3.40.630.30">
    <property type="match status" value="1"/>
</dbReference>
<sequence>MSPQLIAPTVAVRASFLAAMDEFLADGADLVPYSTMAHELRTWRGHWAAEDGFAEYVRTVGGVVDHERADGVVPLSTRWWVDGDTYLGRVAFRHRLTPSLLTWGGHIGYGVRPGARRRGHATGMLRAALPVAHHELGIDPVLVTCDDTNTASRKVIEACGGIFENQRDDKLRYWFHRPAATAGQQP</sequence>
<dbReference type="SUPFAM" id="SSF55729">
    <property type="entry name" value="Acyl-CoA N-acyltransferases (Nat)"/>
    <property type="match status" value="1"/>
</dbReference>
<evidence type="ECO:0000313" key="2">
    <source>
        <dbReference type="EMBL" id="GFE39864.1"/>
    </source>
</evidence>
<name>A0A640UWW1_9ACTN</name>
<proteinExistence type="predicted"/>
<dbReference type="InterPro" id="IPR000182">
    <property type="entry name" value="GNAT_dom"/>
</dbReference>
<dbReference type="EMBL" id="BLIR01000001">
    <property type="protein sequence ID" value="GFE39864.1"/>
    <property type="molecule type" value="Genomic_DNA"/>
</dbReference>
<dbReference type="Proteomes" id="UP000431826">
    <property type="component" value="Unassembled WGS sequence"/>
</dbReference>
<dbReference type="AlphaFoldDB" id="A0A640UWW1"/>
<dbReference type="OrthoDB" id="9797989at2"/>
<dbReference type="GeneID" id="96285627"/>
<dbReference type="PANTHER" id="PTHR39173">
    <property type="entry name" value="ACETYLTRANSFERASE"/>
    <property type="match status" value="1"/>
</dbReference>
<dbReference type="Pfam" id="PF13302">
    <property type="entry name" value="Acetyltransf_3"/>
    <property type="match status" value="1"/>
</dbReference>
<keyword evidence="3" id="KW-1185">Reference proteome</keyword>
<evidence type="ECO:0000259" key="1">
    <source>
        <dbReference type="Pfam" id="PF13302"/>
    </source>
</evidence>
<organism evidence="2 3">
    <name type="scientific">Streptomyces tubercidicus</name>
    <dbReference type="NCBI Taxonomy" id="47759"/>
    <lineage>
        <taxon>Bacteria</taxon>
        <taxon>Bacillati</taxon>
        <taxon>Actinomycetota</taxon>
        <taxon>Actinomycetes</taxon>
        <taxon>Kitasatosporales</taxon>
        <taxon>Streptomycetaceae</taxon>
        <taxon>Streptomyces</taxon>
    </lineage>
</organism>
<protein>
    <recommendedName>
        <fullName evidence="1">N-acetyltransferase domain-containing protein</fullName>
    </recommendedName>
</protein>
<gene>
    <name evidence="2" type="ORF">Stube_45370</name>
</gene>
<dbReference type="InterPro" id="IPR016181">
    <property type="entry name" value="Acyl_CoA_acyltransferase"/>
</dbReference>
<evidence type="ECO:0000313" key="3">
    <source>
        <dbReference type="Proteomes" id="UP000431826"/>
    </source>
</evidence>
<dbReference type="RefSeq" id="WP_159745974.1">
    <property type="nucleotide sequence ID" value="NZ_BLIR01000001.1"/>
</dbReference>